<evidence type="ECO:0000313" key="4">
    <source>
        <dbReference type="Proteomes" id="UP000030151"/>
    </source>
</evidence>
<dbReference type="OrthoDB" id="5429740at2759"/>
<feature type="transmembrane region" description="Helical" evidence="2">
    <location>
        <begin position="110"/>
        <end position="133"/>
    </location>
</feature>
<dbReference type="Proteomes" id="UP000030151">
    <property type="component" value="Unassembled WGS sequence"/>
</dbReference>
<keyword evidence="2" id="KW-0472">Membrane</keyword>
<keyword evidence="2" id="KW-1133">Transmembrane helix</keyword>
<feature type="region of interest" description="Disordered" evidence="1">
    <location>
        <begin position="144"/>
        <end position="174"/>
    </location>
</feature>
<comment type="caution">
    <text evidence="3">The sequence shown here is derived from an EMBL/GenBank/DDBJ whole genome shotgun (WGS) entry which is preliminary data.</text>
</comment>
<name>A0A0A1V3M5_9HYPO</name>
<protein>
    <submittedName>
        <fullName evidence="3">Uncharacterized protein</fullName>
    </submittedName>
</protein>
<evidence type="ECO:0000256" key="2">
    <source>
        <dbReference type="SAM" id="Phobius"/>
    </source>
</evidence>
<reference evidence="3 4" key="1">
    <citation type="submission" date="2014-02" db="EMBL/GenBank/DDBJ databases">
        <title>The genome sequence of the entomopathogenic fungus Metarhizium robertsii ARSEF 2575.</title>
        <authorList>
            <person name="Giuliano Garisto Donzelli B."/>
            <person name="Roe B.A."/>
            <person name="Macmil S.L."/>
            <person name="Krasnoff S.B."/>
            <person name="Gibson D.M."/>
        </authorList>
    </citation>
    <scope>NUCLEOTIDE SEQUENCE [LARGE SCALE GENOMIC DNA]</scope>
    <source>
        <strain evidence="3 4">ARSEF 2575</strain>
    </source>
</reference>
<evidence type="ECO:0000313" key="3">
    <source>
        <dbReference type="EMBL" id="EXV04789.1"/>
    </source>
</evidence>
<dbReference type="HOGENOM" id="CLU_1138232_0_0_1"/>
<feature type="transmembrane region" description="Helical" evidence="2">
    <location>
        <begin position="20"/>
        <end position="43"/>
    </location>
</feature>
<dbReference type="EMBL" id="JELW01000002">
    <property type="protein sequence ID" value="EXV04789.1"/>
    <property type="molecule type" value="Genomic_DNA"/>
</dbReference>
<feature type="region of interest" description="Disordered" evidence="1">
    <location>
        <begin position="249"/>
        <end position="276"/>
    </location>
</feature>
<sequence>MATGITILRIISNTSRWQPWAVCIAMFLTVSTCISDFGVSVFWCGNPINTWTIAGWATANCVLLGGATGSSSLPWGSQSSQALQLAGTLKTFYAATMNYNDLTWAIFSTLVWFGIQSVLIFVCGTAPSLHPLYERYIKTRRLRHGSQDSPARVRSATNVKSAGHDGSKTSSAKVSKVPCAGDSFGACQYTMNDNEAQHQEPNPRRQGRVGCRHQHRVRHVEWQGPDLGQCQHGRAIWCRARSRCRIQGRGPEGDFRGRPAPRGRIQAATGKGDGAS</sequence>
<proteinExistence type="predicted"/>
<gene>
    <name evidence="3" type="ORF">X797_002472</name>
</gene>
<accession>A0A0A1V3M5</accession>
<keyword evidence="2" id="KW-0812">Transmembrane</keyword>
<evidence type="ECO:0000256" key="1">
    <source>
        <dbReference type="SAM" id="MobiDB-lite"/>
    </source>
</evidence>
<dbReference type="AlphaFoldDB" id="A0A0A1V3M5"/>
<organism evidence="3 4">
    <name type="scientific">Metarhizium robertsii</name>
    <dbReference type="NCBI Taxonomy" id="568076"/>
    <lineage>
        <taxon>Eukaryota</taxon>
        <taxon>Fungi</taxon>
        <taxon>Dikarya</taxon>
        <taxon>Ascomycota</taxon>
        <taxon>Pezizomycotina</taxon>
        <taxon>Sordariomycetes</taxon>
        <taxon>Hypocreomycetidae</taxon>
        <taxon>Hypocreales</taxon>
        <taxon>Clavicipitaceae</taxon>
        <taxon>Metarhizium</taxon>
    </lineage>
</organism>